<dbReference type="EMBL" id="MZMT01000033">
    <property type="protein sequence ID" value="PIO44343.1"/>
    <property type="molecule type" value="Genomic_DNA"/>
</dbReference>
<evidence type="ECO:0000259" key="5">
    <source>
        <dbReference type="Pfam" id="PF08545"/>
    </source>
</evidence>
<proteinExistence type="inferred from homology"/>
<evidence type="ECO:0000313" key="7">
    <source>
        <dbReference type="Proteomes" id="UP000232163"/>
    </source>
</evidence>
<dbReference type="UniPathway" id="UPA00078"/>
<dbReference type="NCBIfam" id="NF004623">
    <property type="entry name" value="PRK05963.1"/>
    <property type="match status" value="1"/>
</dbReference>
<dbReference type="KEGG" id="pht:BLM14_28445"/>
<comment type="function">
    <text evidence="3">Involved in the formation of the biotin precursor pimeloyl-ACP. Catalyzes the condensation of glutaryl-CoA, an intermediate in lysine degradation, with malonyl-ACP to produce 3-oxopimeloyl-ACP.</text>
</comment>
<dbReference type="InterPro" id="IPR013751">
    <property type="entry name" value="ACP_syn_III_N"/>
</dbReference>
<dbReference type="GO" id="GO:0006633">
    <property type="term" value="P:fatty acid biosynthetic process"/>
    <property type="evidence" value="ECO:0007669"/>
    <property type="project" value="InterPro"/>
</dbReference>
<dbReference type="RefSeq" id="WP_100003526.1">
    <property type="nucleotide sequence ID" value="NZ_CP017944.1"/>
</dbReference>
<feature type="active site" evidence="3">
    <location>
        <position position="116"/>
    </location>
</feature>
<reference evidence="6 7" key="1">
    <citation type="journal article" date="2017" name="Int J Environ Stud">
        <title>Does the Miocene-Pliocene relict legume Oxytropis triphylla form nitrogen-fixing nodules with a combination of bacterial strains?</title>
        <authorList>
            <person name="Safronova V."/>
            <person name="Belimov A."/>
            <person name="Sazanova A."/>
            <person name="Kuznetsova I."/>
            <person name="Popova J."/>
            <person name="Andronov E."/>
            <person name="Verkhozina A."/>
            <person name="Tikhonovich I."/>
        </authorList>
    </citation>
    <scope>NUCLEOTIDE SEQUENCE [LARGE SCALE GENOMIC DNA]</scope>
    <source>
        <strain evidence="6 7">Tri-38</strain>
    </source>
</reference>
<dbReference type="Pfam" id="PF08541">
    <property type="entry name" value="ACP_syn_III_C"/>
    <property type="match status" value="1"/>
</dbReference>
<accession>A0A2N9VXX5</accession>
<evidence type="ECO:0000256" key="2">
    <source>
        <dbReference type="ARBA" id="ARBA00023315"/>
    </source>
</evidence>
<dbReference type="CDD" id="cd00830">
    <property type="entry name" value="KAS_III"/>
    <property type="match status" value="1"/>
</dbReference>
<keyword evidence="2 3" id="KW-0012">Acyltransferase</keyword>
<dbReference type="EC" id="2.3.1.-" evidence="3"/>
<dbReference type="PANTHER" id="PTHR34069:SF2">
    <property type="entry name" value="BETA-KETOACYL-[ACYL-CARRIER-PROTEIN] SYNTHASE III"/>
    <property type="match status" value="1"/>
</dbReference>
<comment type="pathway">
    <text evidence="3">Cofactor biosynthesis; biotin biosynthesis.</text>
</comment>
<dbReference type="InterPro" id="IPR016039">
    <property type="entry name" value="Thiolase-like"/>
</dbReference>
<feature type="active site" evidence="3">
    <location>
        <position position="286"/>
    </location>
</feature>
<dbReference type="AlphaFoldDB" id="A0A2N9VXX5"/>
<dbReference type="OrthoDB" id="9815506at2"/>
<feature type="active site" evidence="3">
    <location>
        <position position="256"/>
    </location>
</feature>
<protein>
    <recommendedName>
        <fullName evidence="3">3-oxopimeloyl-[acyl-carrier-protein] synthase</fullName>
        <shortName evidence="3">3-oxopimeloyl-[ACP] synthase</shortName>
        <ecNumber evidence="3">2.3.1.-</ecNumber>
    </recommendedName>
</protein>
<sequence>MSRVEASRIAGFGHYAPERRVDNAEIENQLGLDPGWIERRTGIRSRRWALDGELLTDLAAKAGAAALRDAKVGFGEIALTILATSTPDHLLPPSAPLLAHRLGLENSGAIDLAGACSGFIYALTLADGFVRTQGRPVLVVAANILSRRINPAERASAVLFADAAGAVVLVPTDNAKQGLLGVDMASDGSRYDLISIPAGGSKQPFAAGMAVEECLMTMRDGREMFAQAVQMMTLCARRALASAELQPADVGRFVPHQANARIFDVVGENIGIAPDRIVRTIAEYGNSSAATIPLSLSLAHRERPFVPGEKLLLTAAGAGLTGGAVVWGM</sequence>
<keyword evidence="3" id="KW-0093">Biotin biosynthesis</keyword>
<dbReference type="Proteomes" id="UP000232163">
    <property type="component" value="Unassembled WGS sequence"/>
</dbReference>
<dbReference type="GO" id="GO:0044550">
    <property type="term" value="P:secondary metabolite biosynthetic process"/>
    <property type="evidence" value="ECO:0007669"/>
    <property type="project" value="TreeGrafter"/>
</dbReference>
<evidence type="ECO:0000256" key="3">
    <source>
        <dbReference type="HAMAP-Rule" id="MF_02249"/>
    </source>
</evidence>
<comment type="catalytic activity">
    <reaction evidence="3">
        <text>malonyl-[ACP] + an acyl-CoA + H(+) = a 3-oxoacyl-[ACP] + CO2 + CoA</text>
        <dbReference type="Rhea" id="RHEA:44448"/>
        <dbReference type="Rhea" id="RHEA-COMP:9623"/>
        <dbReference type="Rhea" id="RHEA-COMP:9916"/>
        <dbReference type="ChEBI" id="CHEBI:15378"/>
        <dbReference type="ChEBI" id="CHEBI:16526"/>
        <dbReference type="ChEBI" id="CHEBI:57287"/>
        <dbReference type="ChEBI" id="CHEBI:58342"/>
        <dbReference type="ChEBI" id="CHEBI:78449"/>
        <dbReference type="ChEBI" id="CHEBI:78776"/>
    </reaction>
</comment>
<organism evidence="6 7">
    <name type="scientific">Phyllobacterium zundukense</name>
    <dbReference type="NCBI Taxonomy" id="1867719"/>
    <lineage>
        <taxon>Bacteria</taxon>
        <taxon>Pseudomonadati</taxon>
        <taxon>Pseudomonadota</taxon>
        <taxon>Alphaproteobacteria</taxon>
        <taxon>Hyphomicrobiales</taxon>
        <taxon>Phyllobacteriaceae</taxon>
        <taxon>Phyllobacterium</taxon>
    </lineage>
</organism>
<dbReference type="HAMAP" id="MF_02249">
    <property type="entry name" value="BioZ"/>
    <property type="match status" value="1"/>
</dbReference>
<dbReference type="PANTHER" id="PTHR34069">
    <property type="entry name" value="3-OXOACYL-[ACYL-CARRIER-PROTEIN] SYNTHASE 3"/>
    <property type="match status" value="1"/>
</dbReference>
<dbReference type="InterPro" id="IPR013747">
    <property type="entry name" value="ACP_syn_III_C"/>
</dbReference>
<feature type="domain" description="Beta-ketoacyl-[acyl-carrier-protein] synthase III C-terminal" evidence="4">
    <location>
        <begin position="240"/>
        <end position="327"/>
    </location>
</feature>
<dbReference type="Pfam" id="PF08545">
    <property type="entry name" value="ACP_syn_III"/>
    <property type="match status" value="1"/>
</dbReference>
<gene>
    <name evidence="3" type="primary">bioZ</name>
    <name evidence="6" type="ORF">B5P45_13875</name>
</gene>
<comment type="similarity">
    <text evidence="3">Belongs to the thiolase-like superfamily. BioZ family.</text>
</comment>
<evidence type="ECO:0000313" key="6">
    <source>
        <dbReference type="EMBL" id="PIO44343.1"/>
    </source>
</evidence>
<keyword evidence="1 3" id="KW-0808">Transferase</keyword>
<dbReference type="GO" id="GO:0004315">
    <property type="term" value="F:3-oxoacyl-[acyl-carrier-protein] synthase activity"/>
    <property type="evidence" value="ECO:0007669"/>
    <property type="project" value="InterPro"/>
</dbReference>
<evidence type="ECO:0000256" key="1">
    <source>
        <dbReference type="ARBA" id="ARBA00022679"/>
    </source>
</evidence>
<feature type="domain" description="Beta-ketoacyl-[acyl-carrier-protein] synthase III N-terminal" evidence="5">
    <location>
        <begin position="110"/>
        <end position="188"/>
    </location>
</feature>
<comment type="catalytic activity">
    <reaction evidence="3">
        <text>glutaryl-CoA + malonyl-[ACP] + H(+) = 3-oxo-6-carboxyhexanoyl-[ACP] + CO2 + CoA</text>
        <dbReference type="Rhea" id="RHEA:67904"/>
        <dbReference type="Rhea" id="RHEA-COMP:9623"/>
        <dbReference type="Rhea" id="RHEA-COMP:17387"/>
        <dbReference type="ChEBI" id="CHEBI:15378"/>
        <dbReference type="ChEBI" id="CHEBI:16526"/>
        <dbReference type="ChEBI" id="CHEBI:57287"/>
        <dbReference type="ChEBI" id="CHEBI:57378"/>
        <dbReference type="ChEBI" id="CHEBI:78449"/>
        <dbReference type="ChEBI" id="CHEBI:176519"/>
    </reaction>
</comment>
<dbReference type="InterPro" id="IPR046403">
    <property type="entry name" value="BioZ"/>
</dbReference>
<feature type="region of interest" description="ACP-binding" evidence="3">
    <location>
        <begin position="257"/>
        <end position="261"/>
    </location>
</feature>
<dbReference type="NCBIfam" id="NF006829">
    <property type="entry name" value="PRK09352.1"/>
    <property type="match status" value="1"/>
</dbReference>
<comment type="caution">
    <text evidence="6">The sequence shown here is derived from an EMBL/GenBank/DDBJ whole genome shotgun (WGS) entry which is preliminary data.</text>
</comment>
<dbReference type="Gene3D" id="3.40.47.10">
    <property type="match status" value="1"/>
</dbReference>
<evidence type="ECO:0000259" key="4">
    <source>
        <dbReference type="Pfam" id="PF08541"/>
    </source>
</evidence>
<dbReference type="SUPFAM" id="SSF53901">
    <property type="entry name" value="Thiolase-like"/>
    <property type="match status" value="1"/>
</dbReference>
<keyword evidence="7" id="KW-1185">Reference proteome</keyword>
<name>A0A2N9VXX5_9HYPH</name>
<dbReference type="GO" id="GO:0009102">
    <property type="term" value="P:biotin biosynthetic process"/>
    <property type="evidence" value="ECO:0007669"/>
    <property type="project" value="UniProtKB-UniRule"/>
</dbReference>